<accession>A0A0B7N4E1</accession>
<feature type="domain" description="C2H2-type" evidence="3">
    <location>
        <begin position="30"/>
        <end position="57"/>
    </location>
</feature>
<reference evidence="4 5" key="1">
    <citation type="submission" date="2014-09" db="EMBL/GenBank/DDBJ databases">
        <authorList>
            <person name="Ellenberger Sabrina"/>
        </authorList>
    </citation>
    <scope>NUCLEOTIDE SEQUENCE [LARGE SCALE GENOMIC DNA]</scope>
    <source>
        <strain evidence="4 5">CBS 412.66</strain>
    </source>
</reference>
<proteinExistence type="predicted"/>
<evidence type="ECO:0000313" key="5">
    <source>
        <dbReference type="Proteomes" id="UP000054107"/>
    </source>
</evidence>
<dbReference type="PROSITE" id="PS50157">
    <property type="entry name" value="ZINC_FINGER_C2H2_2"/>
    <property type="match status" value="1"/>
</dbReference>
<dbReference type="EMBL" id="LN722648">
    <property type="protein sequence ID" value="CEP09909.1"/>
    <property type="molecule type" value="Genomic_DNA"/>
</dbReference>
<dbReference type="PROSITE" id="PS00028">
    <property type="entry name" value="ZINC_FINGER_C2H2_1"/>
    <property type="match status" value="1"/>
</dbReference>
<feature type="region of interest" description="Disordered" evidence="2">
    <location>
        <begin position="66"/>
        <end position="98"/>
    </location>
</feature>
<evidence type="ECO:0000313" key="4">
    <source>
        <dbReference type="EMBL" id="CEP09909.1"/>
    </source>
</evidence>
<name>A0A0B7N4E1_9FUNG</name>
<dbReference type="InterPro" id="IPR013087">
    <property type="entry name" value="Znf_C2H2_type"/>
</dbReference>
<dbReference type="Proteomes" id="UP000054107">
    <property type="component" value="Unassembled WGS sequence"/>
</dbReference>
<organism evidence="4 5">
    <name type="scientific">Parasitella parasitica</name>
    <dbReference type="NCBI Taxonomy" id="35722"/>
    <lineage>
        <taxon>Eukaryota</taxon>
        <taxon>Fungi</taxon>
        <taxon>Fungi incertae sedis</taxon>
        <taxon>Mucoromycota</taxon>
        <taxon>Mucoromycotina</taxon>
        <taxon>Mucoromycetes</taxon>
        <taxon>Mucorales</taxon>
        <taxon>Mucorineae</taxon>
        <taxon>Mucoraceae</taxon>
        <taxon>Parasitella</taxon>
    </lineage>
</organism>
<protein>
    <recommendedName>
        <fullName evidence="3">C2H2-type domain-containing protein</fullName>
    </recommendedName>
</protein>
<dbReference type="AlphaFoldDB" id="A0A0B7N4E1"/>
<keyword evidence="5" id="KW-1185">Reference proteome</keyword>
<dbReference type="STRING" id="35722.A0A0B7N4E1"/>
<keyword evidence="1" id="KW-0863">Zinc-finger</keyword>
<evidence type="ECO:0000259" key="3">
    <source>
        <dbReference type="PROSITE" id="PS50157"/>
    </source>
</evidence>
<dbReference type="OrthoDB" id="2282457at2759"/>
<feature type="non-terminal residue" evidence="4">
    <location>
        <position position="133"/>
    </location>
</feature>
<evidence type="ECO:0000256" key="2">
    <source>
        <dbReference type="SAM" id="MobiDB-lite"/>
    </source>
</evidence>
<keyword evidence="1" id="KW-0479">Metal-binding</keyword>
<keyword evidence="1" id="KW-0862">Zinc</keyword>
<sequence>MSPSRGRPRFQLAADQFQTANKENATIVKYACPCCNHCFDELVNLGAHLDIHLGQHGASVDSEIKSVDGLPNVDDDNGFAPEDQPTIQEPLPTISPSLHPGNIAISPITVNPPRRNFDEAVIYACQQSGSQHA</sequence>
<gene>
    <name evidence="4" type="primary">PARPA_03499.1 scaffold 8086</name>
</gene>
<evidence type="ECO:0000256" key="1">
    <source>
        <dbReference type="PROSITE-ProRule" id="PRU00042"/>
    </source>
</evidence>
<dbReference type="GO" id="GO:0008270">
    <property type="term" value="F:zinc ion binding"/>
    <property type="evidence" value="ECO:0007669"/>
    <property type="project" value="UniProtKB-KW"/>
</dbReference>